<feature type="transmembrane region" description="Helical" evidence="1">
    <location>
        <begin position="93"/>
        <end position="110"/>
    </location>
</feature>
<dbReference type="Proteomes" id="UP000186917">
    <property type="component" value="Unassembled WGS sequence"/>
</dbReference>
<name>A0A1N7PGV4_9BACT</name>
<dbReference type="STRING" id="477680.SAMN05421788_103470"/>
<keyword evidence="3" id="KW-1185">Reference proteome</keyword>
<feature type="transmembrane region" description="Helical" evidence="1">
    <location>
        <begin position="69"/>
        <end position="87"/>
    </location>
</feature>
<evidence type="ECO:0000313" key="3">
    <source>
        <dbReference type="Proteomes" id="UP000186917"/>
    </source>
</evidence>
<dbReference type="RefSeq" id="WP_076379279.1">
    <property type="nucleotide sequence ID" value="NZ_AP017422.1"/>
</dbReference>
<feature type="transmembrane region" description="Helical" evidence="1">
    <location>
        <begin position="5"/>
        <end position="23"/>
    </location>
</feature>
<keyword evidence="1" id="KW-1133">Transmembrane helix</keyword>
<proteinExistence type="predicted"/>
<evidence type="ECO:0000313" key="2">
    <source>
        <dbReference type="EMBL" id="SIT09776.1"/>
    </source>
</evidence>
<dbReference type="AlphaFoldDB" id="A0A1N7PGV4"/>
<reference evidence="3" key="1">
    <citation type="submission" date="2017-01" db="EMBL/GenBank/DDBJ databases">
        <authorList>
            <person name="Varghese N."/>
            <person name="Submissions S."/>
        </authorList>
    </citation>
    <scope>NUCLEOTIDE SEQUENCE [LARGE SCALE GENOMIC DNA]</scope>
    <source>
        <strain evidence="3">DSM 21054</strain>
    </source>
</reference>
<gene>
    <name evidence="2" type="ORF">SAMN05421788_103470</name>
</gene>
<keyword evidence="1" id="KW-0472">Membrane</keyword>
<feature type="transmembrane region" description="Helical" evidence="1">
    <location>
        <begin position="35"/>
        <end position="57"/>
    </location>
</feature>
<sequence>MKQFLIKIFIPGLLTLIGTIFYFGLKKGNDDRLNLLFCVGFLIYLAIGIVIFLLTFFCAKLLELDSKATNLFTSLVIILFTCFWYLIFYRGDFGVTCFLFILIHLIILWGERKRGNG</sequence>
<protein>
    <submittedName>
        <fullName evidence="2">Uncharacterized protein</fullName>
    </submittedName>
</protein>
<keyword evidence="1" id="KW-0812">Transmembrane</keyword>
<organism evidence="2 3">
    <name type="scientific">Filimonas lacunae</name>
    <dbReference type="NCBI Taxonomy" id="477680"/>
    <lineage>
        <taxon>Bacteria</taxon>
        <taxon>Pseudomonadati</taxon>
        <taxon>Bacteroidota</taxon>
        <taxon>Chitinophagia</taxon>
        <taxon>Chitinophagales</taxon>
        <taxon>Chitinophagaceae</taxon>
        <taxon>Filimonas</taxon>
    </lineage>
</organism>
<accession>A0A1N7PGV4</accession>
<dbReference type="EMBL" id="FTOR01000003">
    <property type="protein sequence ID" value="SIT09776.1"/>
    <property type="molecule type" value="Genomic_DNA"/>
</dbReference>
<evidence type="ECO:0000256" key="1">
    <source>
        <dbReference type="SAM" id="Phobius"/>
    </source>
</evidence>